<keyword evidence="1" id="KW-0472">Membrane</keyword>
<dbReference type="RefSeq" id="WP_245659087.1">
    <property type="nucleotide sequence ID" value="NZ_FLOB01000004.1"/>
</dbReference>
<accession>A0A1A8TFU0</accession>
<evidence type="ECO:0000313" key="2">
    <source>
        <dbReference type="EMBL" id="SBS31947.1"/>
    </source>
</evidence>
<gene>
    <name evidence="2" type="ORF">MSP8886_02289</name>
</gene>
<dbReference type="Proteomes" id="UP000092544">
    <property type="component" value="Unassembled WGS sequence"/>
</dbReference>
<evidence type="ECO:0008006" key="4">
    <source>
        <dbReference type="Google" id="ProtNLM"/>
    </source>
</evidence>
<keyword evidence="1" id="KW-0812">Transmembrane</keyword>
<dbReference type="PANTHER" id="PTHR34322:SF2">
    <property type="entry name" value="TRANSPOSASE IS200-LIKE DOMAIN-CONTAINING PROTEIN"/>
    <property type="match status" value="1"/>
</dbReference>
<name>A0A1A8TFU0_9GAMM</name>
<dbReference type="AlphaFoldDB" id="A0A1A8TFU0"/>
<dbReference type="SUPFAM" id="SSF143422">
    <property type="entry name" value="Transposase IS200-like"/>
    <property type="match status" value="1"/>
</dbReference>
<proteinExistence type="predicted"/>
<dbReference type="EMBL" id="FLOB01000004">
    <property type="protein sequence ID" value="SBS31947.1"/>
    <property type="molecule type" value="Genomic_DNA"/>
</dbReference>
<dbReference type="GO" id="GO:0006313">
    <property type="term" value="P:DNA transposition"/>
    <property type="evidence" value="ECO:0007669"/>
    <property type="project" value="InterPro"/>
</dbReference>
<feature type="transmembrane region" description="Helical" evidence="1">
    <location>
        <begin position="51"/>
        <end position="66"/>
    </location>
</feature>
<dbReference type="PANTHER" id="PTHR34322">
    <property type="entry name" value="TRANSPOSASE, Y1_TNP DOMAIN-CONTAINING"/>
    <property type="match status" value="1"/>
</dbReference>
<protein>
    <recommendedName>
        <fullName evidence="4">Transposase IS200-like domain-containing protein</fullName>
    </recommendedName>
</protein>
<evidence type="ECO:0000256" key="1">
    <source>
        <dbReference type="SAM" id="Phobius"/>
    </source>
</evidence>
<keyword evidence="1" id="KW-1133">Transmembrane helix</keyword>
<dbReference type="Gene3D" id="3.30.70.1290">
    <property type="entry name" value="Transposase IS200-like"/>
    <property type="match status" value="1"/>
</dbReference>
<reference evidence="2 3" key="1">
    <citation type="submission" date="2016-06" db="EMBL/GenBank/DDBJ databases">
        <authorList>
            <person name="Kjaerup R.B."/>
            <person name="Dalgaard T.S."/>
            <person name="Juul-Madsen H.R."/>
        </authorList>
    </citation>
    <scope>NUCLEOTIDE SEQUENCE [LARGE SCALE GENOMIC DNA]</scope>
    <source>
        <strain evidence="2 3">CECT 8886</strain>
    </source>
</reference>
<dbReference type="STRING" id="1792290.MSP8886_02289"/>
<dbReference type="GO" id="GO:0003677">
    <property type="term" value="F:DNA binding"/>
    <property type="evidence" value="ECO:0007669"/>
    <property type="project" value="InterPro"/>
</dbReference>
<keyword evidence="3" id="KW-1185">Reference proteome</keyword>
<sequence length="228" mass="26314">MPRTRGQQISLRDTPYYHCVSRCVRGAFLSGEDPGSGASIEHRRAWDERRLLFLASVFAIGIYGYGEMNNHLHVVLYINAEKAAKWSTLDVLKRWHKLHKETLFTRQYVRGESLPDYAMTLVESSAETFRNRLMDVSWFVKELDEPIARKADFEDQCTGRFWEGRFKSQSLLDEAALAACMAYVVLNPLRAKINPTPETSDFTSVKKRFFATTHQKQAKQLYPFVGNH</sequence>
<dbReference type="GO" id="GO:0004803">
    <property type="term" value="F:transposase activity"/>
    <property type="evidence" value="ECO:0007669"/>
    <property type="project" value="InterPro"/>
</dbReference>
<dbReference type="InterPro" id="IPR036515">
    <property type="entry name" value="Transposase_17_sf"/>
</dbReference>
<organism evidence="2 3">
    <name type="scientific">Marinomonas spartinae</name>
    <dbReference type="NCBI Taxonomy" id="1792290"/>
    <lineage>
        <taxon>Bacteria</taxon>
        <taxon>Pseudomonadati</taxon>
        <taxon>Pseudomonadota</taxon>
        <taxon>Gammaproteobacteria</taxon>
        <taxon>Oceanospirillales</taxon>
        <taxon>Oceanospirillaceae</taxon>
        <taxon>Marinomonas</taxon>
    </lineage>
</organism>
<evidence type="ECO:0000313" key="3">
    <source>
        <dbReference type="Proteomes" id="UP000092544"/>
    </source>
</evidence>